<dbReference type="eggNOG" id="KOG4360">
    <property type="taxonomic scope" value="Eukaryota"/>
</dbReference>
<sequence length="283" mass="30676">MPHNALKNNLQQQQNVKLTTITTTTTSPATTMLPIINELPVEPEDTDDDYTHHFIAGEDALHLLNSTTHSIANSVSSSSLNSLMSNCSSNSTADSLTTISQKPSNASKHFENTYKLLGQQLENNCQRTAEKLQQLDKSVDSSLDSSCCSSMMSAIVHGTGPAPTRLELELEAVERMRIIVQQLKVSSSVETTASAPLLALLHDFAAKGQPESHSNTATPVPSPITGAIAADGPNFELPPELLDKANSWELMYYASKNVDGRNCLKVVRSLLTNKGKQHTFCNK</sequence>
<dbReference type="AlphaFoldDB" id="B4JPF1"/>
<dbReference type="Proteomes" id="UP000001070">
    <property type="component" value="Unassembled WGS sequence"/>
</dbReference>
<gene>
    <name evidence="1" type="primary">Dgri\GH13508</name>
    <name evidence="1" type="ORF">Dgri_GH13508</name>
</gene>
<evidence type="ECO:0000313" key="1">
    <source>
        <dbReference type="EMBL" id="EDV98781.1"/>
    </source>
</evidence>
<reference evidence="1 2" key="1">
    <citation type="journal article" date="2007" name="Nature">
        <title>Evolution of genes and genomes on the Drosophila phylogeny.</title>
        <authorList>
            <consortium name="Drosophila 12 Genomes Consortium"/>
            <person name="Clark A.G."/>
            <person name="Eisen M.B."/>
            <person name="Smith D.R."/>
            <person name="Bergman C.M."/>
            <person name="Oliver B."/>
            <person name="Markow T.A."/>
            <person name="Kaufman T.C."/>
            <person name="Kellis M."/>
            <person name="Gelbart W."/>
            <person name="Iyer V.N."/>
            <person name="Pollard D.A."/>
            <person name="Sackton T.B."/>
            <person name="Larracuente A.M."/>
            <person name="Singh N.D."/>
            <person name="Abad J.P."/>
            <person name="Abt D.N."/>
            <person name="Adryan B."/>
            <person name="Aguade M."/>
            <person name="Akashi H."/>
            <person name="Anderson W.W."/>
            <person name="Aquadro C.F."/>
            <person name="Ardell D.H."/>
            <person name="Arguello R."/>
            <person name="Artieri C.G."/>
            <person name="Barbash D.A."/>
            <person name="Barker D."/>
            <person name="Barsanti P."/>
            <person name="Batterham P."/>
            <person name="Batzoglou S."/>
            <person name="Begun D."/>
            <person name="Bhutkar A."/>
            <person name="Blanco E."/>
            <person name="Bosak S.A."/>
            <person name="Bradley R.K."/>
            <person name="Brand A.D."/>
            <person name="Brent M.R."/>
            <person name="Brooks A.N."/>
            <person name="Brown R.H."/>
            <person name="Butlin R.K."/>
            <person name="Caggese C."/>
            <person name="Calvi B.R."/>
            <person name="Bernardo de Carvalho A."/>
            <person name="Caspi A."/>
            <person name="Castrezana S."/>
            <person name="Celniker S.E."/>
            <person name="Chang J.L."/>
            <person name="Chapple C."/>
            <person name="Chatterji S."/>
            <person name="Chinwalla A."/>
            <person name="Civetta A."/>
            <person name="Clifton S.W."/>
            <person name="Comeron J.M."/>
            <person name="Costello J.C."/>
            <person name="Coyne J.A."/>
            <person name="Daub J."/>
            <person name="David R.G."/>
            <person name="Delcher A.L."/>
            <person name="Delehaunty K."/>
            <person name="Do C.B."/>
            <person name="Ebling H."/>
            <person name="Edwards K."/>
            <person name="Eickbush T."/>
            <person name="Evans J.D."/>
            <person name="Filipski A."/>
            <person name="Findeiss S."/>
            <person name="Freyhult E."/>
            <person name="Fulton L."/>
            <person name="Fulton R."/>
            <person name="Garcia A.C."/>
            <person name="Gardiner A."/>
            <person name="Garfield D.A."/>
            <person name="Garvin B.E."/>
            <person name="Gibson G."/>
            <person name="Gilbert D."/>
            <person name="Gnerre S."/>
            <person name="Godfrey J."/>
            <person name="Good R."/>
            <person name="Gotea V."/>
            <person name="Gravely B."/>
            <person name="Greenberg A.J."/>
            <person name="Griffiths-Jones S."/>
            <person name="Gross S."/>
            <person name="Guigo R."/>
            <person name="Gustafson E.A."/>
            <person name="Haerty W."/>
            <person name="Hahn M.W."/>
            <person name="Halligan D.L."/>
            <person name="Halpern A.L."/>
            <person name="Halter G.M."/>
            <person name="Han M.V."/>
            <person name="Heger A."/>
            <person name="Hillier L."/>
            <person name="Hinrichs A.S."/>
            <person name="Holmes I."/>
            <person name="Hoskins R.A."/>
            <person name="Hubisz M.J."/>
            <person name="Hultmark D."/>
            <person name="Huntley M.A."/>
            <person name="Jaffe D.B."/>
            <person name="Jagadeeshan S."/>
            <person name="Jeck W.R."/>
            <person name="Johnson J."/>
            <person name="Jones C.D."/>
            <person name="Jordan W.C."/>
            <person name="Karpen G.H."/>
            <person name="Kataoka E."/>
            <person name="Keightley P.D."/>
            <person name="Kheradpour P."/>
            <person name="Kirkness E.F."/>
            <person name="Koerich L.B."/>
            <person name="Kristiansen K."/>
            <person name="Kudrna D."/>
            <person name="Kulathinal R.J."/>
            <person name="Kumar S."/>
            <person name="Kwok R."/>
            <person name="Lander E."/>
            <person name="Langley C.H."/>
            <person name="Lapoint R."/>
            <person name="Lazzaro B.P."/>
            <person name="Lee S.J."/>
            <person name="Levesque L."/>
            <person name="Li R."/>
            <person name="Lin C.F."/>
            <person name="Lin M.F."/>
            <person name="Lindblad-Toh K."/>
            <person name="Llopart A."/>
            <person name="Long M."/>
            <person name="Low L."/>
            <person name="Lozovsky E."/>
            <person name="Lu J."/>
            <person name="Luo M."/>
            <person name="Machado C.A."/>
            <person name="Makalowski W."/>
            <person name="Marzo M."/>
            <person name="Matsuda M."/>
            <person name="Matzkin L."/>
            <person name="McAllister B."/>
            <person name="McBride C.S."/>
            <person name="McKernan B."/>
            <person name="McKernan K."/>
            <person name="Mendez-Lago M."/>
            <person name="Minx P."/>
            <person name="Mollenhauer M.U."/>
            <person name="Montooth K."/>
            <person name="Mount S.M."/>
            <person name="Mu X."/>
            <person name="Myers E."/>
            <person name="Negre B."/>
            <person name="Newfeld S."/>
            <person name="Nielsen R."/>
            <person name="Noor M.A."/>
            <person name="O'Grady P."/>
            <person name="Pachter L."/>
            <person name="Papaceit M."/>
            <person name="Parisi M.J."/>
            <person name="Parisi M."/>
            <person name="Parts L."/>
            <person name="Pedersen J.S."/>
            <person name="Pesole G."/>
            <person name="Phillippy A.M."/>
            <person name="Ponting C.P."/>
            <person name="Pop M."/>
            <person name="Porcelli D."/>
            <person name="Powell J.R."/>
            <person name="Prohaska S."/>
            <person name="Pruitt K."/>
            <person name="Puig M."/>
            <person name="Quesneville H."/>
            <person name="Ram K.R."/>
            <person name="Rand D."/>
            <person name="Rasmussen M.D."/>
            <person name="Reed L.K."/>
            <person name="Reenan R."/>
            <person name="Reily A."/>
            <person name="Remington K.A."/>
            <person name="Rieger T.T."/>
            <person name="Ritchie M.G."/>
            <person name="Robin C."/>
            <person name="Rogers Y.H."/>
            <person name="Rohde C."/>
            <person name="Rozas J."/>
            <person name="Rubenfield M.J."/>
            <person name="Ruiz A."/>
            <person name="Russo S."/>
            <person name="Salzberg S.L."/>
            <person name="Sanchez-Gracia A."/>
            <person name="Saranga D.J."/>
            <person name="Sato H."/>
            <person name="Schaeffer S.W."/>
            <person name="Schatz M.C."/>
            <person name="Schlenke T."/>
            <person name="Schwartz R."/>
            <person name="Segarra C."/>
            <person name="Singh R.S."/>
            <person name="Sirot L."/>
            <person name="Sirota M."/>
            <person name="Sisneros N.B."/>
            <person name="Smith C.D."/>
            <person name="Smith T.F."/>
            <person name="Spieth J."/>
            <person name="Stage D.E."/>
            <person name="Stark A."/>
            <person name="Stephan W."/>
            <person name="Strausberg R.L."/>
            <person name="Strempel S."/>
            <person name="Sturgill D."/>
            <person name="Sutton G."/>
            <person name="Sutton G.G."/>
            <person name="Tao W."/>
            <person name="Teichmann S."/>
            <person name="Tobari Y.N."/>
            <person name="Tomimura Y."/>
            <person name="Tsolas J.M."/>
            <person name="Valente V.L."/>
            <person name="Venter E."/>
            <person name="Venter J.C."/>
            <person name="Vicario S."/>
            <person name="Vieira F.G."/>
            <person name="Vilella A.J."/>
            <person name="Villasante A."/>
            <person name="Walenz B."/>
            <person name="Wang J."/>
            <person name="Wasserman M."/>
            <person name="Watts T."/>
            <person name="Wilson D."/>
            <person name="Wilson R.K."/>
            <person name="Wing R.A."/>
            <person name="Wolfner M.F."/>
            <person name="Wong A."/>
            <person name="Wong G.K."/>
            <person name="Wu C.I."/>
            <person name="Wu G."/>
            <person name="Yamamoto D."/>
            <person name="Yang H.P."/>
            <person name="Yang S.P."/>
            <person name="Yorke J.A."/>
            <person name="Yoshida K."/>
            <person name="Zdobnov E."/>
            <person name="Zhang P."/>
            <person name="Zhang Y."/>
            <person name="Zimin A.V."/>
            <person name="Baldwin J."/>
            <person name="Abdouelleil A."/>
            <person name="Abdulkadir J."/>
            <person name="Abebe A."/>
            <person name="Abera B."/>
            <person name="Abreu J."/>
            <person name="Acer S.C."/>
            <person name="Aftuck L."/>
            <person name="Alexander A."/>
            <person name="An P."/>
            <person name="Anderson E."/>
            <person name="Anderson S."/>
            <person name="Arachi H."/>
            <person name="Azer M."/>
            <person name="Bachantsang P."/>
            <person name="Barry A."/>
            <person name="Bayul T."/>
            <person name="Berlin A."/>
            <person name="Bessette D."/>
            <person name="Bloom T."/>
            <person name="Blye J."/>
            <person name="Boguslavskiy L."/>
            <person name="Bonnet C."/>
            <person name="Boukhgalter B."/>
            <person name="Bourzgui I."/>
            <person name="Brown A."/>
            <person name="Cahill P."/>
            <person name="Channer S."/>
            <person name="Cheshatsang Y."/>
            <person name="Chuda L."/>
            <person name="Citroen M."/>
            <person name="Collymore A."/>
            <person name="Cooke P."/>
            <person name="Costello M."/>
            <person name="D'Aco K."/>
            <person name="Daza R."/>
            <person name="De Haan G."/>
            <person name="DeGray S."/>
            <person name="DeMaso C."/>
            <person name="Dhargay N."/>
            <person name="Dooley K."/>
            <person name="Dooley E."/>
            <person name="Doricent M."/>
            <person name="Dorje P."/>
            <person name="Dorjee K."/>
            <person name="Dupes A."/>
            <person name="Elong R."/>
            <person name="Falk J."/>
            <person name="Farina A."/>
            <person name="Faro S."/>
            <person name="Ferguson D."/>
            <person name="Fisher S."/>
            <person name="Foley C.D."/>
            <person name="Franke A."/>
            <person name="Friedrich D."/>
            <person name="Gadbois L."/>
            <person name="Gearin G."/>
            <person name="Gearin C.R."/>
            <person name="Giannoukos G."/>
            <person name="Goode T."/>
            <person name="Graham J."/>
            <person name="Grandbois E."/>
            <person name="Grewal S."/>
            <person name="Gyaltsen K."/>
            <person name="Hafez N."/>
            <person name="Hagos B."/>
            <person name="Hall J."/>
            <person name="Henson C."/>
            <person name="Hollinger A."/>
            <person name="Honan T."/>
            <person name="Huard M.D."/>
            <person name="Hughes L."/>
            <person name="Hurhula B."/>
            <person name="Husby M.E."/>
            <person name="Kamat A."/>
            <person name="Kanga B."/>
            <person name="Kashin S."/>
            <person name="Khazanovich D."/>
            <person name="Kisner P."/>
            <person name="Lance K."/>
            <person name="Lara M."/>
            <person name="Lee W."/>
            <person name="Lennon N."/>
            <person name="Letendre F."/>
            <person name="LeVine R."/>
            <person name="Lipovsky A."/>
            <person name="Liu X."/>
            <person name="Liu J."/>
            <person name="Liu S."/>
            <person name="Lokyitsang T."/>
            <person name="Lokyitsang Y."/>
            <person name="Lubonja R."/>
            <person name="Lui A."/>
            <person name="MacDonald P."/>
            <person name="Magnisalis V."/>
            <person name="Maru K."/>
            <person name="Matthews C."/>
            <person name="McCusker W."/>
            <person name="McDonough S."/>
            <person name="Mehta T."/>
            <person name="Meldrim J."/>
            <person name="Meneus L."/>
            <person name="Mihai O."/>
            <person name="Mihalev A."/>
            <person name="Mihova T."/>
            <person name="Mittelman R."/>
            <person name="Mlenga V."/>
            <person name="Montmayeur A."/>
            <person name="Mulrain L."/>
            <person name="Navidi A."/>
            <person name="Naylor J."/>
            <person name="Negash T."/>
            <person name="Nguyen T."/>
            <person name="Nguyen N."/>
            <person name="Nicol R."/>
            <person name="Norbu C."/>
            <person name="Norbu N."/>
            <person name="Novod N."/>
            <person name="O'Neill B."/>
            <person name="Osman S."/>
            <person name="Markiewicz E."/>
            <person name="Oyono O.L."/>
            <person name="Patti C."/>
            <person name="Phunkhang P."/>
            <person name="Pierre F."/>
            <person name="Priest M."/>
            <person name="Raghuraman S."/>
            <person name="Rege F."/>
            <person name="Reyes R."/>
            <person name="Rise C."/>
            <person name="Rogov P."/>
            <person name="Ross K."/>
            <person name="Ryan E."/>
            <person name="Settipalli S."/>
            <person name="Shea T."/>
            <person name="Sherpa N."/>
            <person name="Shi L."/>
            <person name="Shih D."/>
            <person name="Sparrow T."/>
            <person name="Spaulding J."/>
            <person name="Stalker J."/>
            <person name="Stange-Thomann N."/>
            <person name="Stavropoulos S."/>
            <person name="Stone C."/>
            <person name="Strader C."/>
            <person name="Tesfaye S."/>
            <person name="Thomson T."/>
            <person name="Thoulutsang Y."/>
            <person name="Thoulutsang D."/>
            <person name="Topham K."/>
            <person name="Topping I."/>
            <person name="Tsamla T."/>
            <person name="Vassiliev H."/>
            <person name="Vo A."/>
            <person name="Wangchuk T."/>
            <person name="Wangdi T."/>
            <person name="Weiand M."/>
            <person name="Wilkinson J."/>
            <person name="Wilson A."/>
            <person name="Yadav S."/>
            <person name="Young G."/>
            <person name="Yu Q."/>
            <person name="Zembek L."/>
            <person name="Zhong D."/>
            <person name="Zimmer A."/>
            <person name="Zwirko Z."/>
            <person name="Jaffe D.B."/>
            <person name="Alvarez P."/>
            <person name="Brockman W."/>
            <person name="Butler J."/>
            <person name="Chin C."/>
            <person name="Gnerre S."/>
            <person name="Grabherr M."/>
            <person name="Kleber M."/>
            <person name="Mauceli E."/>
            <person name="MacCallum I."/>
        </authorList>
    </citation>
    <scope>NUCLEOTIDE SEQUENCE [LARGE SCALE GENOMIC DNA]</scope>
    <source>
        <strain evidence="2">Tucson 15287-2541.00</strain>
    </source>
</reference>
<dbReference type="OrthoDB" id="10067624at2759"/>
<proteinExistence type="predicted"/>
<keyword evidence="2" id="KW-1185">Reference proteome</keyword>
<dbReference type="PhylomeDB" id="B4JPF1"/>
<name>B4JPF1_DROGR</name>
<dbReference type="STRING" id="7222.B4JPF1"/>
<dbReference type="OMA" id="DYTICVS"/>
<protein>
    <submittedName>
        <fullName evidence="1">GH13508</fullName>
    </submittedName>
</protein>
<organism evidence="2">
    <name type="scientific">Drosophila grimshawi</name>
    <name type="common">Hawaiian fruit fly</name>
    <name type="synonym">Idiomyia grimshawi</name>
    <dbReference type="NCBI Taxonomy" id="7222"/>
    <lineage>
        <taxon>Eukaryota</taxon>
        <taxon>Metazoa</taxon>
        <taxon>Ecdysozoa</taxon>
        <taxon>Arthropoda</taxon>
        <taxon>Hexapoda</taxon>
        <taxon>Insecta</taxon>
        <taxon>Pterygota</taxon>
        <taxon>Neoptera</taxon>
        <taxon>Endopterygota</taxon>
        <taxon>Diptera</taxon>
        <taxon>Brachycera</taxon>
        <taxon>Muscomorpha</taxon>
        <taxon>Ephydroidea</taxon>
        <taxon>Drosophilidae</taxon>
        <taxon>Drosophila</taxon>
        <taxon>Hawaiian Drosophila</taxon>
    </lineage>
</organism>
<dbReference type="HOGENOM" id="CLU_984395_0_0_1"/>
<accession>B4JPF1</accession>
<dbReference type="EMBL" id="CH916372">
    <property type="protein sequence ID" value="EDV98781.1"/>
    <property type="molecule type" value="Genomic_DNA"/>
</dbReference>
<evidence type="ECO:0000313" key="2">
    <source>
        <dbReference type="Proteomes" id="UP000001070"/>
    </source>
</evidence>